<accession>A0A4P9TIC3</accession>
<organism evidence="1 2">
    <name type="scientific">Natrinema pallidum</name>
    <dbReference type="NCBI Taxonomy" id="69527"/>
    <lineage>
        <taxon>Archaea</taxon>
        <taxon>Methanobacteriati</taxon>
        <taxon>Methanobacteriota</taxon>
        <taxon>Stenosarchaea group</taxon>
        <taxon>Halobacteria</taxon>
        <taxon>Halobacteriales</taxon>
        <taxon>Natrialbaceae</taxon>
        <taxon>Natrinema</taxon>
    </lineage>
</organism>
<dbReference type="PROSITE" id="PS51257">
    <property type="entry name" value="PROKAR_LIPOPROTEIN"/>
    <property type="match status" value="1"/>
</dbReference>
<evidence type="ECO:0000313" key="1">
    <source>
        <dbReference type="EMBL" id="QCW04701.1"/>
    </source>
</evidence>
<dbReference type="GeneID" id="96157613"/>
<reference evidence="2" key="1">
    <citation type="submission" date="2019-05" db="EMBL/GenBank/DDBJ databases">
        <title>Complete Genome Sequence and Methylation Pattern of the Halophilic Archaeon Natrinema pallidum BOL6-1.</title>
        <authorList>
            <person name="DasSarma P."/>
            <person name="DasSarma B.P."/>
            <person name="DasSarma S.L."/>
            <person name="Martinez F.L."/>
            <person name="Guzman D."/>
            <person name="Roberts R.J."/>
            <person name="DasSarma S."/>
        </authorList>
    </citation>
    <scope>NUCLEOTIDE SEQUENCE [LARGE SCALE GENOMIC DNA]</scope>
    <source>
        <strain evidence="2">BOL6-1</strain>
    </source>
</reference>
<dbReference type="InterPro" id="IPR013783">
    <property type="entry name" value="Ig-like_fold"/>
</dbReference>
<dbReference type="Gene3D" id="2.60.40.10">
    <property type="entry name" value="Immunoglobulins"/>
    <property type="match status" value="1"/>
</dbReference>
<protein>
    <submittedName>
        <fullName evidence="1">Uncharacterized protein</fullName>
    </submittedName>
</protein>
<gene>
    <name evidence="1" type="ORF">FGF80_16375</name>
</gene>
<dbReference type="EMBL" id="CP040637">
    <property type="protein sequence ID" value="QCW04701.1"/>
    <property type="molecule type" value="Genomic_DNA"/>
</dbReference>
<name>A0A4P9TIC3_9EURY</name>
<evidence type="ECO:0000313" key="2">
    <source>
        <dbReference type="Proteomes" id="UP000307562"/>
    </source>
</evidence>
<keyword evidence="2" id="KW-1185">Reference proteome</keyword>
<dbReference type="Proteomes" id="UP000307562">
    <property type="component" value="Chromosome"/>
</dbReference>
<dbReference type="KEGG" id="npl:FGF80_16375"/>
<proteinExistence type="predicted"/>
<sequence length="113" mass="12048">MKAKRRTIVKSMGTLPIAALAGCLGGGLEVESVTSRDTVAGNVIVTARVTNDSSSPESGTLLAEVDVQNGEMYTHRKDITVDGDGSETFEIKFDIPMGDSLSGFQYDYDAKIE</sequence>
<dbReference type="AlphaFoldDB" id="A0A4P9TIC3"/>
<dbReference type="RefSeq" id="WP_138655181.1">
    <property type="nucleotide sequence ID" value="NZ_CP040637.1"/>
</dbReference>